<evidence type="ECO:0000256" key="3">
    <source>
        <dbReference type="ARBA" id="ARBA00011245"/>
    </source>
</evidence>
<dbReference type="NCBIfam" id="TIGR00435">
    <property type="entry name" value="cysS"/>
    <property type="match status" value="1"/>
</dbReference>
<comment type="similarity">
    <text evidence="2 13">Belongs to the class-I aminoacyl-tRNA synthetase family.</text>
</comment>
<feature type="binding site" evidence="13">
    <location>
        <position position="302"/>
    </location>
    <ligand>
        <name>ATP</name>
        <dbReference type="ChEBI" id="CHEBI:30616"/>
    </ligand>
</feature>
<keyword evidence="5 13" id="KW-0436">Ligase</keyword>
<evidence type="ECO:0000256" key="2">
    <source>
        <dbReference type="ARBA" id="ARBA00005594"/>
    </source>
</evidence>
<evidence type="ECO:0000256" key="6">
    <source>
        <dbReference type="ARBA" id="ARBA00022723"/>
    </source>
</evidence>
<organism evidence="16 17">
    <name type="scientific">Streptomyces leeuwenhoekii</name>
    <dbReference type="NCBI Taxonomy" id="1437453"/>
    <lineage>
        <taxon>Bacteria</taxon>
        <taxon>Bacillati</taxon>
        <taxon>Actinomycetota</taxon>
        <taxon>Actinomycetes</taxon>
        <taxon>Kitasatosporales</taxon>
        <taxon>Streptomycetaceae</taxon>
        <taxon>Streptomyces</taxon>
    </lineage>
</organism>
<keyword evidence="6 13" id="KW-0479">Metal-binding</keyword>
<comment type="subcellular location">
    <subcellularLocation>
        <location evidence="1 13">Cytoplasm</location>
    </subcellularLocation>
</comment>
<keyword evidence="8 13" id="KW-0862">Zinc</keyword>
<dbReference type="InterPro" id="IPR015803">
    <property type="entry name" value="Cys-tRNA-ligase"/>
</dbReference>
<dbReference type="FunFam" id="3.40.50.620:FF:000068">
    <property type="entry name" value="Cysteine--tRNA ligase"/>
    <property type="match status" value="1"/>
</dbReference>
<dbReference type="Pfam" id="PF23493">
    <property type="entry name" value="CysS_C"/>
    <property type="match status" value="1"/>
</dbReference>
<dbReference type="SMART" id="SM00840">
    <property type="entry name" value="DALR_2"/>
    <property type="match status" value="1"/>
</dbReference>
<keyword evidence="10 13" id="KW-0648">Protein biosynthesis</keyword>
<dbReference type="PRINTS" id="PR00983">
    <property type="entry name" value="TRNASYNTHCYS"/>
</dbReference>
<evidence type="ECO:0000256" key="12">
    <source>
        <dbReference type="ARBA" id="ARBA00047398"/>
    </source>
</evidence>
<comment type="catalytic activity">
    <reaction evidence="12 13">
        <text>tRNA(Cys) + L-cysteine + ATP = L-cysteinyl-tRNA(Cys) + AMP + diphosphate</text>
        <dbReference type="Rhea" id="RHEA:17773"/>
        <dbReference type="Rhea" id="RHEA-COMP:9661"/>
        <dbReference type="Rhea" id="RHEA-COMP:9679"/>
        <dbReference type="ChEBI" id="CHEBI:30616"/>
        <dbReference type="ChEBI" id="CHEBI:33019"/>
        <dbReference type="ChEBI" id="CHEBI:35235"/>
        <dbReference type="ChEBI" id="CHEBI:78442"/>
        <dbReference type="ChEBI" id="CHEBI:78517"/>
        <dbReference type="ChEBI" id="CHEBI:456215"/>
        <dbReference type="EC" id="6.1.1.16"/>
    </reaction>
</comment>
<dbReference type="GO" id="GO:0005524">
    <property type="term" value="F:ATP binding"/>
    <property type="evidence" value="ECO:0007669"/>
    <property type="project" value="UniProtKB-UniRule"/>
</dbReference>
<dbReference type="HAMAP" id="MF_00041">
    <property type="entry name" value="Cys_tRNA_synth"/>
    <property type="match status" value="1"/>
</dbReference>
<evidence type="ECO:0000256" key="10">
    <source>
        <dbReference type="ARBA" id="ARBA00022917"/>
    </source>
</evidence>
<dbReference type="KEGG" id="sle:sle_38780"/>
<sequence>MRPRAGPARPPPVSRLRAPGAEGRRALPGAHYPGHVTIRLYDTSARQIRDFTPLKPGCVSIYLCGATVQAPPHIGHIRSGLNFDIMRRWFTYRGYDVTFVRNVTDIDDKIIQKAAEQNRPWWAIGYANERAFGDAYAALGCLPPSYEPRATGHVPEMVEMMRTLIERGHAYEADGSVYFDVRSWPSYLELSKQDLDEMRQPAEEGITGKRDPRDFAMWKAAKPGEPDWETPWGRGRPGWHLECSAMAHKYLGGAFDIHGGGLDLVFPHHENEIAQAKAFGDDFAQYWVHNAWVTMSGEKMSKSLGNSVLVSEMVKQWRPIVLRYYLGTPHYRSTIEYSEESLREAEAAFARIEGFAQRVVELAGGPVEPAAEVPPAFADAMDDDLGVPQALAVVHTTVRQGNSALAADDKEAAVARLAEVRAMLGVLGLDPFDAQWAGESERGEDLRGVVDTLVRMVLDQREAARGRKDWATADALRDQLNASGLVIEDSPQGPRWSLGSR</sequence>
<evidence type="ECO:0000256" key="9">
    <source>
        <dbReference type="ARBA" id="ARBA00022840"/>
    </source>
</evidence>
<evidence type="ECO:0000256" key="11">
    <source>
        <dbReference type="ARBA" id="ARBA00023146"/>
    </source>
</evidence>
<keyword evidence="9 13" id="KW-0067">ATP-binding</keyword>
<protein>
    <recommendedName>
        <fullName evidence="13">Cysteine--tRNA ligase</fullName>
        <ecNumber evidence="13">6.1.1.16</ecNumber>
    </recommendedName>
    <alternativeName>
        <fullName evidence="13">Cysteinyl-tRNA synthetase</fullName>
        <shortName evidence="13">CysRS</shortName>
    </alternativeName>
</protein>
<proteinExistence type="inferred from homology"/>
<dbReference type="EMBL" id="LN831790">
    <property type="protein sequence ID" value="CQR63337.1"/>
    <property type="molecule type" value="Genomic_DNA"/>
</dbReference>
<dbReference type="InterPro" id="IPR032678">
    <property type="entry name" value="tRNA-synt_1_cat_dom"/>
</dbReference>
<dbReference type="InterPro" id="IPR009080">
    <property type="entry name" value="tRNAsynth_Ia_anticodon-bd"/>
</dbReference>
<dbReference type="Pfam" id="PF01406">
    <property type="entry name" value="tRNA-synt_1e"/>
    <property type="match status" value="1"/>
</dbReference>
<dbReference type="Gene3D" id="3.40.50.620">
    <property type="entry name" value="HUPs"/>
    <property type="match status" value="1"/>
</dbReference>
<reference evidence="16 17" key="1">
    <citation type="submission" date="2015-02" db="EMBL/GenBank/DDBJ databases">
        <authorList>
            <person name="Gomez-Escribano P.J."/>
        </authorList>
    </citation>
    <scope>NUCLEOTIDE SEQUENCE [LARGE SCALE GENOMIC DNA]</scope>
    <source>
        <strain evidence="17">C34 (DSM 42122 / NRRL B-24963)</strain>
    </source>
</reference>
<evidence type="ECO:0000256" key="13">
    <source>
        <dbReference type="HAMAP-Rule" id="MF_00041"/>
    </source>
</evidence>
<feature type="domain" description="Cysteinyl-tRNA synthetase class Ia DALR" evidence="15">
    <location>
        <begin position="376"/>
        <end position="437"/>
    </location>
</feature>
<comment type="cofactor">
    <cofactor evidence="13">
        <name>Zn(2+)</name>
        <dbReference type="ChEBI" id="CHEBI:29105"/>
    </cofactor>
    <text evidence="13">Binds 1 zinc ion per subunit.</text>
</comment>
<evidence type="ECO:0000256" key="5">
    <source>
        <dbReference type="ARBA" id="ARBA00022598"/>
    </source>
</evidence>
<evidence type="ECO:0000313" key="17">
    <source>
        <dbReference type="Proteomes" id="UP000035016"/>
    </source>
</evidence>
<feature type="binding site" evidence="13">
    <location>
        <position position="268"/>
    </location>
    <ligand>
        <name>Zn(2+)</name>
        <dbReference type="ChEBI" id="CHEBI:29105"/>
    </ligand>
</feature>
<dbReference type="GO" id="GO:0008270">
    <property type="term" value="F:zinc ion binding"/>
    <property type="evidence" value="ECO:0007669"/>
    <property type="project" value="UniProtKB-UniRule"/>
</dbReference>
<dbReference type="Pfam" id="PF09190">
    <property type="entry name" value="DALR_2"/>
    <property type="match status" value="1"/>
</dbReference>
<dbReference type="InterPro" id="IPR014729">
    <property type="entry name" value="Rossmann-like_a/b/a_fold"/>
</dbReference>
<evidence type="ECO:0000259" key="15">
    <source>
        <dbReference type="SMART" id="SM00840"/>
    </source>
</evidence>
<dbReference type="GO" id="GO:0004817">
    <property type="term" value="F:cysteine-tRNA ligase activity"/>
    <property type="evidence" value="ECO:0007669"/>
    <property type="project" value="UniProtKB-UniRule"/>
</dbReference>
<evidence type="ECO:0000256" key="7">
    <source>
        <dbReference type="ARBA" id="ARBA00022741"/>
    </source>
</evidence>
<dbReference type="Proteomes" id="UP000035016">
    <property type="component" value="Chromosome Chromosome"/>
</dbReference>
<dbReference type="EC" id="6.1.1.16" evidence="13"/>
<dbReference type="CDD" id="cd00672">
    <property type="entry name" value="CysRS_core"/>
    <property type="match status" value="1"/>
</dbReference>
<dbReference type="SUPFAM" id="SSF52374">
    <property type="entry name" value="Nucleotidylyl transferase"/>
    <property type="match status" value="1"/>
</dbReference>
<dbReference type="InterPro" id="IPR015273">
    <property type="entry name" value="Cys-tRNA-synt_Ia_DALR"/>
</dbReference>
<comment type="subunit">
    <text evidence="3 13">Monomer.</text>
</comment>
<dbReference type="InterPro" id="IPR024909">
    <property type="entry name" value="Cys-tRNA/MSH_ligase"/>
</dbReference>
<dbReference type="AlphaFoldDB" id="A0A0F7W0L1"/>
<dbReference type="Gene3D" id="1.20.120.1910">
    <property type="entry name" value="Cysteine-tRNA ligase, C-terminal anti-codon recognition domain"/>
    <property type="match status" value="1"/>
</dbReference>
<dbReference type="InterPro" id="IPR056411">
    <property type="entry name" value="CysS_C"/>
</dbReference>
<keyword evidence="7 13" id="KW-0547">Nucleotide-binding</keyword>
<keyword evidence="4 13" id="KW-0963">Cytoplasm</keyword>
<accession>A0A0F7W0L1</accession>
<dbReference type="GO" id="GO:0006423">
    <property type="term" value="P:cysteinyl-tRNA aminoacylation"/>
    <property type="evidence" value="ECO:0007669"/>
    <property type="project" value="UniProtKB-UniRule"/>
</dbReference>
<feature type="binding site" evidence="13">
    <location>
        <position position="64"/>
    </location>
    <ligand>
        <name>Zn(2+)</name>
        <dbReference type="ChEBI" id="CHEBI:29105"/>
    </ligand>
</feature>
<feature type="binding site" evidence="13">
    <location>
        <position position="243"/>
    </location>
    <ligand>
        <name>Zn(2+)</name>
        <dbReference type="ChEBI" id="CHEBI:29105"/>
    </ligand>
</feature>
<feature type="short sequence motif" description="'HIGH' region" evidence="13">
    <location>
        <begin position="66"/>
        <end position="76"/>
    </location>
</feature>
<feature type="binding site" evidence="13">
    <location>
        <position position="272"/>
    </location>
    <ligand>
        <name>Zn(2+)</name>
        <dbReference type="ChEBI" id="CHEBI:29105"/>
    </ligand>
</feature>
<feature type="region of interest" description="Disordered" evidence="14">
    <location>
        <begin position="1"/>
        <end position="25"/>
    </location>
</feature>
<evidence type="ECO:0000313" key="16">
    <source>
        <dbReference type="EMBL" id="CQR63337.1"/>
    </source>
</evidence>
<feature type="short sequence motif" description="'KMSKS' region" evidence="13">
    <location>
        <begin position="299"/>
        <end position="303"/>
    </location>
</feature>
<evidence type="ECO:0000256" key="4">
    <source>
        <dbReference type="ARBA" id="ARBA00022490"/>
    </source>
</evidence>
<dbReference type="GO" id="GO:0005829">
    <property type="term" value="C:cytosol"/>
    <property type="evidence" value="ECO:0007669"/>
    <property type="project" value="TreeGrafter"/>
</dbReference>
<keyword evidence="11 13" id="KW-0030">Aminoacyl-tRNA synthetase</keyword>
<dbReference type="SUPFAM" id="SSF47323">
    <property type="entry name" value="Anticodon-binding domain of a subclass of class I aminoacyl-tRNA synthetases"/>
    <property type="match status" value="1"/>
</dbReference>
<gene>
    <name evidence="16" type="primary">sle_38780</name>
    <name evidence="13" type="synonym">cysS</name>
</gene>
<evidence type="ECO:0000256" key="8">
    <source>
        <dbReference type="ARBA" id="ARBA00022833"/>
    </source>
</evidence>
<dbReference type="PANTHER" id="PTHR10890:SF30">
    <property type="entry name" value="CYSTEINE--TRNA LIGASE"/>
    <property type="match status" value="1"/>
</dbReference>
<dbReference type="PANTHER" id="PTHR10890">
    <property type="entry name" value="CYSTEINYL-TRNA SYNTHETASE"/>
    <property type="match status" value="1"/>
</dbReference>
<evidence type="ECO:0000256" key="1">
    <source>
        <dbReference type="ARBA" id="ARBA00004496"/>
    </source>
</evidence>
<name>A0A0F7W0L1_STRLW</name>
<evidence type="ECO:0000256" key="14">
    <source>
        <dbReference type="SAM" id="MobiDB-lite"/>
    </source>
</evidence>